<evidence type="ECO:0000313" key="4">
    <source>
        <dbReference type="Proteomes" id="UP001050691"/>
    </source>
</evidence>
<keyword evidence="2" id="KW-0808">Transferase</keyword>
<dbReference type="PANTHER" id="PTHR48047">
    <property type="entry name" value="GLYCOSYLTRANSFERASE"/>
    <property type="match status" value="1"/>
</dbReference>
<dbReference type="EMBL" id="BPWL01000001">
    <property type="protein sequence ID" value="GJJ06841.1"/>
    <property type="molecule type" value="Genomic_DNA"/>
</dbReference>
<name>A0AAV4ZXI4_9AGAM</name>
<sequence length="446" mass="50064">MTGDFEHKTKVEIDRYFKNDEEALKNNIRVLQGFAKVYPAIYGEELVHCATGRVYSPTPKPSVIILDWKSGSCSSLNTTALNSTLHFFGPESFGGLGNVSLKAEILTKEIGKPVDDIIREVSCWLPVDISSQFEFFNPEAGEVIELPGMPPMYDYEFNPQHEDSSDTWSIETAGTLGNASFDPEACAAYKTWFAPRPAYIIGPLLPEEPSIDGQLSESQTKELTASPNGIEIRIFLDTVWKTYGDRSLLYISFGSHFWPHGEGVWKVIEVILEMKIPLILSFNSKDFEMPFQMQKRLDSSNIALVSTWVPQHVILGHPVTGWFMTHCGNNSVTESVSHGVPMIAWPLSADQPVNAAYMSSVLNIAYELFETRIGSGLRPLYRGIKPQGALEAIETEIRTVLQKAWGCDGARKRENILKLKEKLNIAWNEDGEARIELREFLKRFCS</sequence>
<comment type="similarity">
    <text evidence="1">Belongs to the UDP-glycosyltransferase family.</text>
</comment>
<dbReference type="PANTHER" id="PTHR48047:SF177">
    <property type="entry name" value="GLYCOSYLTRANSFERASE"/>
    <property type="match status" value="1"/>
</dbReference>
<evidence type="ECO:0000313" key="3">
    <source>
        <dbReference type="EMBL" id="GJJ06841.1"/>
    </source>
</evidence>
<dbReference type="Proteomes" id="UP001050691">
    <property type="component" value="Unassembled WGS sequence"/>
</dbReference>
<dbReference type="CDD" id="cd03784">
    <property type="entry name" value="GT1_Gtf-like"/>
    <property type="match status" value="1"/>
</dbReference>
<proteinExistence type="inferred from homology"/>
<organism evidence="3 4">
    <name type="scientific">Clathrus columnatus</name>
    <dbReference type="NCBI Taxonomy" id="1419009"/>
    <lineage>
        <taxon>Eukaryota</taxon>
        <taxon>Fungi</taxon>
        <taxon>Dikarya</taxon>
        <taxon>Basidiomycota</taxon>
        <taxon>Agaricomycotina</taxon>
        <taxon>Agaricomycetes</taxon>
        <taxon>Phallomycetidae</taxon>
        <taxon>Phallales</taxon>
        <taxon>Clathraceae</taxon>
        <taxon>Clathrus</taxon>
    </lineage>
</organism>
<dbReference type="Gene3D" id="3.40.50.2000">
    <property type="entry name" value="Glycogen Phosphorylase B"/>
    <property type="match status" value="1"/>
</dbReference>
<dbReference type="GO" id="GO:0035251">
    <property type="term" value="F:UDP-glucosyltransferase activity"/>
    <property type="evidence" value="ECO:0007669"/>
    <property type="project" value="TreeGrafter"/>
</dbReference>
<evidence type="ECO:0000256" key="1">
    <source>
        <dbReference type="ARBA" id="ARBA00009995"/>
    </source>
</evidence>
<dbReference type="InterPro" id="IPR002213">
    <property type="entry name" value="UDP_glucos_trans"/>
</dbReference>
<dbReference type="AlphaFoldDB" id="A0AAV4ZXI4"/>
<reference evidence="3" key="1">
    <citation type="submission" date="2021-10" db="EMBL/GenBank/DDBJ databases">
        <title>De novo Genome Assembly of Clathrus columnatus (Basidiomycota, Fungi) Using Illumina and Nanopore Sequence Data.</title>
        <authorList>
            <person name="Ogiso-Tanaka E."/>
            <person name="Itagaki H."/>
            <person name="Hosoya T."/>
            <person name="Hosaka K."/>
        </authorList>
    </citation>
    <scope>NUCLEOTIDE SEQUENCE</scope>
    <source>
        <strain evidence="3">MO-923</strain>
    </source>
</reference>
<dbReference type="Pfam" id="PF00201">
    <property type="entry name" value="UDPGT"/>
    <property type="match status" value="1"/>
</dbReference>
<dbReference type="SUPFAM" id="SSF53756">
    <property type="entry name" value="UDP-Glycosyltransferase/glycogen phosphorylase"/>
    <property type="match status" value="1"/>
</dbReference>
<gene>
    <name evidence="3" type="ORF">Clacol_001037</name>
</gene>
<keyword evidence="4" id="KW-1185">Reference proteome</keyword>
<comment type="caution">
    <text evidence="3">The sequence shown here is derived from an EMBL/GenBank/DDBJ whole genome shotgun (WGS) entry which is preliminary data.</text>
</comment>
<evidence type="ECO:0000256" key="2">
    <source>
        <dbReference type="ARBA" id="ARBA00022679"/>
    </source>
</evidence>
<protein>
    <submittedName>
        <fullName evidence="3">Uncharacterized protein</fullName>
    </submittedName>
</protein>
<accession>A0AAV4ZXI4</accession>